<gene>
    <name evidence="3" type="ORF">A3K06_00455</name>
</gene>
<organism evidence="3 4">
    <name type="scientific">Candidatus Doudnabacteria bacterium RIFCSPHIGHO2_01_52_17</name>
    <dbReference type="NCBI Taxonomy" id="1817820"/>
    <lineage>
        <taxon>Bacteria</taxon>
        <taxon>Candidatus Doudnaibacteriota</taxon>
    </lineage>
</organism>
<dbReference type="CDD" id="cd04186">
    <property type="entry name" value="GT_2_like_c"/>
    <property type="match status" value="1"/>
</dbReference>
<sequence length="291" mass="33118">MDLSVCIVSYNTKDRLRMCLRTVYASRWDGTFEVVVADNGSTDGSAEMVAAEFPNVRLIRNTGNVGYAKANNQAIARARGRYVLLLNPDVEVARDSLAKMLEYMDGHPAVGVAGCKVVKPDGKLDLACRRSFPTPASSLYRLTGLSLLFPKSRFASYNLTYLPEDQIAEVDSVMGAFLMIRAEVIAKIGLLDESFFMYGEDIDWCFRAKASGYQVMYVPITSVVHHKGSASRKVSRRALYEFHNAMQIFYDKHYRPHYNFLVNWFVGTGIWARYYWKILQNSMRREKYVSK</sequence>
<name>A0A1F5NCR7_9BACT</name>
<dbReference type="PANTHER" id="PTHR43179:SF7">
    <property type="entry name" value="RHAMNOSYLTRANSFERASE WBBL"/>
    <property type="match status" value="1"/>
</dbReference>
<evidence type="ECO:0000313" key="4">
    <source>
        <dbReference type="Proteomes" id="UP000176547"/>
    </source>
</evidence>
<dbReference type="Proteomes" id="UP000176547">
    <property type="component" value="Unassembled WGS sequence"/>
</dbReference>
<dbReference type="Pfam" id="PF00535">
    <property type="entry name" value="Glycos_transf_2"/>
    <property type="match status" value="1"/>
</dbReference>
<dbReference type="PANTHER" id="PTHR43179">
    <property type="entry name" value="RHAMNOSYLTRANSFERASE WBBL"/>
    <property type="match status" value="1"/>
</dbReference>
<evidence type="ECO:0000259" key="1">
    <source>
        <dbReference type="Pfam" id="PF00535"/>
    </source>
</evidence>
<dbReference type="Pfam" id="PF13632">
    <property type="entry name" value="Glyco_trans_2_3"/>
    <property type="match status" value="1"/>
</dbReference>
<dbReference type="SUPFAM" id="SSF53448">
    <property type="entry name" value="Nucleotide-diphospho-sugar transferases"/>
    <property type="match status" value="1"/>
</dbReference>
<dbReference type="InterPro" id="IPR001173">
    <property type="entry name" value="Glyco_trans_2-like"/>
</dbReference>
<feature type="domain" description="Glycosyltransferase 2-like" evidence="1">
    <location>
        <begin position="4"/>
        <end position="125"/>
    </location>
</feature>
<dbReference type="InterPro" id="IPR029044">
    <property type="entry name" value="Nucleotide-diphossugar_trans"/>
</dbReference>
<proteinExistence type="predicted"/>
<protein>
    <recommendedName>
        <fullName evidence="1 2">Glycosyltransferase 2-like domain-containing protein</fullName>
    </recommendedName>
</protein>
<dbReference type="AlphaFoldDB" id="A0A1F5NCR7"/>
<feature type="domain" description="Glycosyltransferase 2-like" evidence="2">
    <location>
        <begin position="160"/>
        <end position="227"/>
    </location>
</feature>
<reference evidence="3 4" key="1">
    <citation type="journal article" date="2016" name="Nat. Commun.">
        <title>Thousands of microbial genomes shed light on interconnected biogeochemical processes in an aquifer system.</title>
        <authorList>
            <person name="Anantharaman K."/>
            <person name="Brown C.T."/>
            <person name="Hug L.A."/>
            <person name="Sharon I."/>
            <person name="Castelle C.J."/>
            <person name="Probst A.J."/>
            <person name="Thomas B.C."/>
            <person name="Singh A."/>
            <person name="Wilkins M.J."/>
            <person name="Karaoz U."/>
            <person name="Brodie E.L."/>
            <person name="Williams K.H."/>
            <person name="Hubbard S.S."/>
            <person name="Banfield J.F."/>
        </authorList>
    </citation>
    <scope>NUCLEOTIDE SEQUENCE [LARGE SCALE GENOMIC DNA]</scope>
</reference>
<dbReference type="Gene3D" id="3.90.550.10">
    <property type="entry name" value="Spore Coat Polysaccharide Biosynthesis Protein SpsA, Chain A"/>
    <property type="match status" value="1"/>
</dbReference>
<evidence type="ECO:0000259" key="2">
    <source>
        <dbReference type="Pfam" id="PF13632"/>
    </source>
</evidence>
<accession>A0A1F5NCR7</accession>
<dbReference type="EMBL" id="MFEG01000029">
    <property type="protein sequence ID" value="OGE75471.1"/>
    <property type="molecule type" value="Genomic_DNA"/>
</dbReference>
<comment type="caution">
    <text evidence="3">The sequence shown here is derived from an EMBL/GenBank/DDBJ whole genome shotgun (WGS) entry which is preliminary data.</text>
</comment>
<evidence type="ECO:0000313" key="3">
    <source>
        <dbReference type="EMBL" id="OGE75471.1"/>
    </source>
</evidence>